<evidence type="ECO:0000313" key="2">
    <source>
        <dbReference type="Proteomes" id="UP001058533"/>
    </source>
</evidence>
<protein>
    <submittedName>
        <fullName evidence="1">Ribonuclease</fullName>
    </submittedName>
</protein>
<sequence length="319" mass="34152">MAEWLYEAGIGEARAILVSRGDIWKARIEVAGEVPRIGGIHRARLTEITGPRTAKVALDGGGDALLEPFPAGTTQGAALTVRIVREGIIERGKLRLPKAVPGEGAPQPGPDLLARITATGLPVRLCRAHEADAFEEAGWSEVLDEAVSGDIAFPGGWLRMAVTPAMTLFDVDGAPPHGPLSIAAAHAVARAIERHGIGGSIGIDFPTLANKAERQAVADAIDAALPQPFERTAMNGFGFLQVVRRRERASLPEAIAADRAGYEARALLRRIERIPPPPPASHIVPEAIARRLARQPDWLAELARRTGGEARFETRQENR</sequence>
<gene>
    <name evidence="1" type="ORF">NMP03_10985</name>
</gene>
<dbReference type="EMBL" id="CP101740">
    <property type="protein sequence ID" value="UUL81721.1"/>
    <property type="molecule type" value="Genomic_DNA"/>
</dbReference>
<organism evidence="1 2">
    <name type="scientific">Sphingomonas qomolangmaensis</name>
    <dbReference type="NCBI Taxonomy" id="2918765"/>
    <lineage>
        <taxon>Bacteria</taxon>
        <taxon>Pseudomonadati</taxon>
        <taxon>Pseudomonadota</taxon>
        <taxon>Alphaproteobacteria</taxon>
        <taxon>Sphingomonadales</taxon>
        <taxon>Sphingomonadaceae</taxon>
        <taxon>Sphingomonas</taxon>
    </lineage>
</organism>
<dbReference type="Proteomes" id="UP001058533">
    <property type="component" value="Chromosome"/>
</dbReference>
<name>A0ABY5LAJ5_9SPHN</name>
<accession>A0ABY5LAJ5</accession>
<evidence type="ECO:0000313" key="1">
    <source>
        <dbReference type="EMBL" id="UUL81721.1"/>
    </source>
</evidence>
<keyword evidence="2" id="KW-1185">Reference proteome</keyword>
<dbReference type="RefSeq" id="WP_256505437.1">
    <property type="nucleotide sequence ID" value="NZ_CP101740.1"/>
</dbReference>
<proteinExistence type="predicted"/>
<reference evidence="1" key="1">
    <citation type="submission" date="2022-07" db="EMBL/GenBank/DDBJ databases">
        <title>Sphingomonas sp. nov., a novel bacterium isolated from the north slope of the Mount Everest.</title>
        <authorList>
            <person name="Cui X."/>
            <person name="Liu Y."/>
        </authorList>
    </citation>
    <scope>NUCLEOTIDE SEQUENCE</scope>
    <source>
        <strain evidence="1">S5-59</strain>
    </source>
</reference>